<evidence type="ECO:0000313" key="2">
    <source>
        <dbReference type="Proteomes" id="UP000287872"/>
    </source>
</evidence>
<keyword evidence="2" id="KW-1185">Reference proteome</keyword>
<sequence length="307" mass="35162">MIANIYMTIYLNKSLMLDSYSILGEGYIESRSIRCVADKSDNIKLQMSSKNQIVEGEKISNNDKEKNKANDTTSTNIGDVLGMVDDRNINRNEITIKKIYTSFNLFNNFRNDMFNKKICRVIDENNIIENDIVCGEFVELEATLIDYSLSNYVSNLIDVIECYDSKELDKLLKNATLPNSIINYSIILKQLKVLKIYLERNSTVNMIMKMGDCTVVANVNLNFFQDKNSYIYDNANFKSKVLCKIVKSGEPINLLSKTGMEYYNNEFLISIAPYLNILKENNIIIPENCITEIVKEAIEVIPIAIYI</sequence>
<name>A0A401UL08_9CLOT</name>
<gene>
    <name evidence="1" type="ORF">Ctaglu_18590</name>
</gene>
<comment type="caution">
    <text evidence="1">The sequence shown here is derived from an EMBL/GenBank/DDBJ whole genome shotgun (WGS) entry which is preliminary data.</text>
</comment>
<dbReference type="Pfam" id="PF19952">
    <property type="entry name" value="DUF6414"/>
    <property type="match status" value="1"/>
</dbReference>
<evidence type="ECO:0000313" key="1">
    <source>
        <dbReference type="EMBL" id="GCD10236.1"/>
    </source>
</evidence>
<reference evidence="1 2" key="1">
    <citation type="submission" date="2018-11" db="EMBL/GenBank/DDBJ databases">
        <title>Genome sequencing and assembly of Clostridium tagluense strain A121.</title>
        <authorList>
            <person name="Murakami T."/>
            <person name="Segawa T."/>
            <person name="Shcherbakova V.A."/>
            <person name="Mori H."/>
            <person name="Yoshimura Y."/>
        </authorList>
    </citation>
    <scope>NUCLEOTIDE SEQUENCE [LARGE SCALE GENOMIC DNA]</scope>
    <source>
        <strain evidence="1 2">A121</strain>
    </source>
</reference>
<dbReference type="EMBL" id="BHYK01000008">
    <property type="protein sequence ID" value="GCD10236.1"/>
    <property type="molecule type" value="Genomic_DNA"/>
</dbReference>
<proteinExistence type="predicted"/>
<protein>
    <submittedName>
        <fullName evidence="1">Uncharacterized protein</fullName>
    </submittedName>
</protein>
<dbReference type="InterPro" id="IPR045633">
    <property type="entry name" value="DUF6414"/>
</dbReference>
<organism evidence="1 2">
    <name type="scientific">Clostridium tagluense</name>
    <dbReference type="NCBI Taxonomy" id="360422"/>
    <lineage>
        <taxon>Bacteria</taxon>
        <taxon>Bacillati</taxon>
        <taxon>Bacillota</taxon>
        <taxon>Clostridia</taxon>
        <taxon>Eubacteriales</taxon>
        <taxon>Clostridiaceae</taxon>
        <taxon>Clostridium</taxon>
    </lineage>
</organism>
<dbReference type="AlphaFoldDB" id="A0A401UL08"/>
<accession>A0A401UL08</accession>
<dbReference type="OrthoDB" id="1900745at2"/>
<dbReference type="RefSeq" id="WP_125000466.1">
    <property type="nucleotide sequence ID" value="NZ_BHYK01000008.1"/>
</dbReference>
<dbReference type="Proteomes" id="UP000287872">
    <property type="component" value="Unassembled WGS sequence"/>
</dbReference>